<organism evidence="1 2">
    <name type="scientific">Marasmius oreades</name>
    <name type="common">fairy-ring Marasmius</name>
    <dbReference type="NCBI Taxonomy" id="181124"/>
    <lineage>
        <taxon>Eukaryota</taxon>
        <taxon>Fungi</taxon>
        <taxon>Dikarya</taxon>
        <taxon>Basidiomycota</taxon>
        <taxon>Agaricomycotina</taxon>
        <taxon>Agaricomycetes</taxon>
        <taxon>Agaricomycetidae</taxon>
        <taxon>Agaricales</taxon>
        <taxon>Marasmiineae</taxon>
        <taxon>Marasmiaceae</taxon>
        <taxon>Marasmius</taxon>
    </lineage>
</organism>
<gene>
    <name evidence="1" type="ORF">E1B28_010244</name>
</gene>
<dbReference type="RefSeq" id="XP_043007663.1">
    <property type="nucleotide sequence ID" value="XM_043155198.1"/>
</dbReference>
<accession>A0A9P7RXD0</accession>
<dbReference type="OrthoDB" id="3193844at2759"/>
<evidence type="ECO:0008006" key="3">
    <source>
        <dbReference type="Google" id="ProtNLM"/>
    </source>
</evidence>
<evidence type="ECO:0000313" key="2">
    <source>
        <dbReference type="Proteomes" id="UP001049176"/>
    </source>
</evidence>
<dbReference type="Proteomes" id="UP001049176">
    <property type="component" value="Chromosome 6"/>
</dbReference>
<evidence type="ECO:0000313" key="1">
    <source>
        <dbReference type="EMBL" id="KAG7091193.1"/>
    </source>
</evidence>
<name>A0A9P7RXD0_9AGAR</name>
<dbReference type="GeneID" id="66079320"/>
<keyword evidence="2" id="KW-1185">Reference proteome</keyword>
<sequence>MDPATDRVSKAYERHELFYIDTVVFQVNDTLFKVPSRYLHEQSEVFACASRLSDPNGEGLSDDHPVVLPLPDDATTEDFVQLIKVLYPLTVKLPPPTGLMRDQWISVLKLSTFWELSEIRTLAVSEISKTSLSYMDKIALGRKYRVKPWLSGGLKDLVDPVCSLPALDDMKEKLGTETAMQLLYVRNFQMLQLFSCGSLQEDIIAQTQHHGRIGGNCWRCGKSPLLHPSKSMPTVESLFADELNEIE</sequence>
<dbReference type="KEGG" id="more:E1B28_010244"/>
<dbReference type="Gene3D" id="3.30.710.10">
    <property type="entry name" value="Potassium Channel Kv1.1, Chain A"/>
    <property type="match status" value="1"/>
</dbReference>
<protein>
    <recommendedName>
        <fullName evidence="3">BTB domain-containing protein</fullName>
    </recommendedName>
</protein>
<comment type="caution">
    <text evidence="1">The sequence shown here is derived from an EMBL/GenBank/DDBJ whole genome shotgun (WGS) entry which is preliminary data.</text>
</comment>
<reference evidence="1" key="1">
    <citation type="journal article" date="2021" name="Genome Biol. Evol.">
        <title>The assembled and annotated genome of the fairy-ring fungus Marasmius oreades.</title>
        <authorList>
            <person name="Hiltunen M."/>
            <person name="Ament-Velasquez S.L."/>
            <person name="Johannesson H."/>
        </authorList>
    </citation>
    <scope>NUCLEOTIDE SEQUENCE</scope>
    <source>
        <strain evidence="1">03SP1</strain>
    </source>
</reference>
<dbReference type="EMBL" id="CM032186">
    <property type="protein sequence ID" value="KAG7091193.1"/>
    <property type="molecule type" value="Genomic_DNA"/>
</dbReference>
<dbReference type="InterPro" id="IPR011333">
    <property type="entry name" value="SKP1/BTB/POZ_sf"/>
</dbReference>
<proteinExistence type="predicted"/>
<dbReference type="AlphaFoldDB" id="A0A9P7RXD0"/>